<proteinExistence type="predicted"/>
<comment type="caution">
    <text evidence="1">The sequence shown here is derived from an EMBL/GenBank/DDBJ whole genome shotgun (WGS) entry which is preliminary data.</text>
</comment>
<dbReference type="EMBL" id="CM051394">
    <property type="protein sequence ID" value="KAJ4726956.1"/>
    <property type="molecule type" value="Genomic_DNA"/>
</dbReference>
<reference evidence="1 2" key="1">
    <citation type="journal article" date="2023" name="Science">
        <title>Complex scaffold remodeling in plant triterpene biosynthesis.</title>
        <authorList>
            <person name="De La Pena R."/>
            <person name="Hodgson H."/>
            <person name="Liu J.C."/>
            <person name="Stephenson M.J."/>
            <person name="Martin A.C."/>
            <person name="Owen C."/>
            <person name="Harkess A."/>
            <person name="Leebens-Mack J."/>
            <person name="Jimenez L.E."/>
            <person name="Osbourn A."/>
            <person name="Sattely E.S."/>
        </authorList>
    </citation>
    <scope>NUCLEOTIDE SEQUENCE [LARGE SCALE GENOMIC DNA]</scope>
    <source>
        <strain evidence="2">cv. JPN11</strain>
        <tissue evidence="1">Leaf</tissue>
    </source>
</reference>
<evidence type="ECO:0000313" key="1">
    <source>
        <dbReference type="EMBL" id="KAJ4726956.1"/>
    </source>
</evidence>
<evidence type="ECO:0000313" key="2">
    <source>
        <dbReference type="Proteomes" id="UP001164539"/>
    </source>
</evidence>
<accession>A0ACC1YU06</accession>
<sequence>MLERGRDYAHFRLVIIEGKVYIEKYKRPYQTRDLFTVWGILQLLRLYPGKVSDLELMFWCDDRPVIMKSDYEEQNSTLPLPPPPVFHYCGHQEAFDIVFPDWTFWGWAETNIKPWTSTLEDIRKGNKRTIWEERIPYAYWKGNPNVSLTRKDLMKCNSTRDKYDWNSRLYTQDWDKEIEKGYKNSKLEDQCTHRYKIYVEGRSWSVSDKYILACDSMTLMIEPEYYDFYLRSLVPLQHYWPIRTTRKCRDIKFAVEWGNRHSRQARAIGRAGSKYVEEQLKMKYVYDYMFHLLNEYAKLLNFKPRVPKRARKMCSQKLLCLQSQHGLWKKFMVESMVNSSSETLACNMPPPFEPLALEAFFESKEIIKKQVEMWETEFWENLNQDH</sequence>
<gene>
    <name evidence="1" type="ORF">OWV82_000135</name>
</gene>
<dbReference type="Proteomes" id="UP001164539">
    <property type="component" value="Chromosome 1"/>
</dbReference>
<protein>
    <submittedName>
        <fullName evidence="1">O-glucosyltransferase rumi-like</fullName>
    </submittedName>
</protein>
<keyword evidence="2" id="KW-1185">Reference proteome</keyword>
<organism evidence="1 2">
    <name type="scientific">Melia azedarach</name>
    <name type="common">Chinaberry tree</name>
    <dbReference type="NCBI Taxonomy" id="155640"/>
    <lineage>
        <taxon>Eukaryota</taxon>
        <taxon>Viridiplantae</taxon>
        <taxon>Streptophyta</taxon>
        <taxon>Embryophyta</taxon>
        <taxon>Tracheophyta</taxon>
        <taxon>Spermatophyta</taxon>
        <taxon>Magnoliopsida</taxon>
        <taxon>eudicotyledons</taxon>
        <taxon>Gunneridae</taxon>
        <taxon>Pentapetalae</taxon>
        <taxon>rosids</taxon>
        <taxon>malvids</taxon>
        <taxon>Sapindales</taxon>
        <taxon>Meliaceae</taxon>
        <taxon>Melia</taxon>
    </lineage>
</organism>
<name>A0ACC1YU06_MELAZ</name>